<organism evidence="2">
    <name type="scientific">Timema poppense</name>
    <name type="common">Walking stick</name>
    <dbReference type="NCBI Taxonomy" id="170557"/>
    <lineage>
        <taxon>Eukaryota</taxon>
        <taxon>Metazoa</taxon>
        <taxon>Ecdysozoa</taxon>
        <taxon>Arthropoda</taxon>
        <taxon>Hexapoda</taxon>
        <taxon>Insecta</taxon>
        <taxon>Pterygota</taxon>
        <taxon>Neoptera</taxon>
        <taxon>Polyneoptera</taxon>
        <taxon>Phasmatodea</taxon>
        <taxon>Timematodea</taxon>
        <taxon>Timematoidea</taxon>
        <taxon>Timematidae</taxon>
        <taxon>Timema</taxon>
    </lineage>
</organism>
<evidence type="ECO:0000256" key="1">
    <source>
        <dbReference type="SAM" id="MobiDB-lite"/>
    </source>
</evidence>
<gene>
    <name evidence="2" type="ORF">TPSB3V08_LOCUS1346</name>
</gene>
<dbReference type="AlphaFoldDB" id="A0A7R9CJN0"/>
<protein>
    <submittedName>
        <fullName evidence="2">Uncharacterized protein</fullName>
    </submittedName>
</protein>
<dbReference type="EMBL" id="OD000470">
    <property type="protein sequence ID" value="CAD7397777.1"/>
    <property type="molecule type" value="Genomic_DNA"/>
</dbReference>
<accession>A0A7R9CJN0</accession>
<feature type="region of interest" description="Disordered" evidence="1">
    <location>
        <begin position="52"/>
        <end position="82"/>
    </location>
</feature>
<feature type="region of interest" description="Disordered" evidence="1">
    <location>
        <begin position="1"/>
        <end position="22"/>
    </location>
</feature>
<name>A0A7R9CJN0_TIMPO</name>
<sequence>MVIEESTTGLGEPGSMPGCISGYSTQHDRWEFPISPVEGFKLGQFLDRHQGFEKVSTEESDEEASSNSSSVELGAGQRTQFA</sequence>
<reference evidence="2" key="1">
    <citation type="submission" date="2020-11" db="EMBL/GenBank/DDBJ databases">
        <authorList>
            <person name="Tran Van P."/>
        </authorList>
    </citation>
    <scope>NUCLEOTIDE SEQUENCE</scope>
</reference>
<proteinExistence type="predicted"/>
<evidence type="ECO:0000313" key="2">
    <source>
        <dbReference type="EMBL" id="CAD7397777.1"/>
    </source>
</evidence>